<proteinExistence type="predicted"/>
<dbReference type="AlphaFoldDB" id="J3P4T5"/>
<dbReference type="HOGENOM" id="CLU_1594649_0_0_1"/>
<dbReference type="Proteomes" id="UP000006039">
    <property type="component" value="Unassembled WGS sequence"/>
</dbReference>
<reference evidence="2" key="2">
    <citation type="submission" date="2010-07" db="EMBL/GenBank/DDBJ databases">
        <authorList>
            <consortium name="The Broad Institute Genome Sequencing Platform"/>
            <consortium name="Broad Institute Genome Sequencing Center for Infectious Disease"/>
            <person name="Ma L.-J."/>
            <person name="Dead R."/>
            <person name="Young S."/>
            <person name="Zeng Q."/>
            <person name="Koehrsen M."/>
            <person name="Alvarado L."/>
            <person name="Berlin A."/>
            <person name="Chapman S.B."/>
            <person name="Chen Z."/>
            <person name="Freedman E."/>
            <person name="Gellesch M."/>
            <person name="Goldberg J."/>
            <person name="Griggs A."/>
            <person name="Gujja S."/>
            <person name="Heilman E.R."/>
            <person name="Heiman D."/>
            <person name="Hepburn T."/>
            <person name="Howarth C."/>
            <person name="Jen D."/>
            <person name="Larson L."/>
            <person name="Mehta T."/>
            <person name="Neiman D."/>
            <person name="Pearson M."/>
            <person name="Roberts A."/>
            <person name="Saif S."/>
            <person name="Shea T."/>
            <person name="Shenoy N."/>
            <person name="Sisk P."/>
            <person name="Stolte C."/>
            <person name="Sykes S."/>
            <person name="Walk T."/>
            <person name="White J."/>
            <person name="Yandava C."/>
            <person name="Haas B."/>
            <person name="Nusbaum C."/>
            <person name="Birren B."/>
        </authorList>
    </citation>
    <scope>NUCLEOTIDE SEQUENCE</scope>
    <source>
        <strain evidence="2">R3-111a-1</strain>
    </source>
</reference>
<dbReference type="GeneID" id="20348979"/>
<name>J3P4T5_GAET3</name>
<reference evidence="4" key="1">
    <citation type="submission" date="2010-07" db="EMBL/GenBank/DDBJ databases">
        <title>The genome sequence of Gaeumannomyces graminis var. tritici strain R3-111a-1.</title>
        <authorList>
            <consortium name="The Broad Institute Genome Sequencing Platform"/>
            <person name="Ma L.-J."/>
            <person name="Dead R."/>
            <person name="Young S."/>
            <person name="Zeng Q."/>
            <person name="Koehrsen M."/>
            <person name="Alvarado L."/>
            <person name="Berlin A."/>
            <person name="Chapman S.B."/>
            <person name="Chen Z."/>
            <person name="Freedman E."/>
            <person name="Gellesch M."/>
            <person name="Goldberg J."/>
            <person name="Griggs A."/>
            <person name="Gujja S."/>
            <person name="Heilman E.R."/>
            <person name="Heiman D."/>
            <person name="Hepburn T."/>
            <person name="Howarth C."/>
            <person name="Jen D."/>
            <person name="Larson L."/>
            <person name="Mehta T."/>
            <person name="Neiman D."/>
            <person name="Pearson M."/>
            <person name="Roberts A."/>
            <person name="Saif S."/>
            <person name="Shea T."/>
            <person name="Shenoy N."/>
            <person name="Sisk P."/>
            <person name="Stolte C."/>
            <person name="Sykes S."/>
            <person name="Walk T."/>
            <person name="White J."/>
            <person name="Yandava C."/>
            <person name="Haas B."/>
            <person name="Nusbaum C."/>
            <person name="Birren B."/>
        </authorList>
    </citation>
    <scope>NUCLEOTIDE SEQUENCE [LARGE SCALE GENOMIC DNA]</scope>
    <source>
        <strain evidence="4">R3-111a-1</strain>
    </source>
</reference>
<dbReference type="EMBL" id="GL385398">
    <property type="protein sequence ID" value="EJT74683.1"/>
    <property type="molecule type" value="Genomic_DNA"/>
</dbReference>
<dbReference type="EnsemblFungi" id="EJT74683">
    <property type="protein sequence ID" value="EJT74683"/>
    <property type="gene ID" value="GGTG_08521"/>
</dbReference>
<dbReference type="VEuPathDB" id="FungiDB:GGTG_08521"/>
<feature type="domain" description="CHAT" evidence="1">
    <location>
        <begin position="63"/>
        <end position="166"/>
    </location>
</feature>
<evidence type="ECO:0000313" key="4">
    <source>
        <dbReference type="Proteomes" id="UP000006039"/>
    </source>
</evidence>
<evidence type="ECO:0000313" key="2">
    <source>
        <dbReference type="EMBL" id="EJT74683.1"/>
    </source>
</evidence>
<evidence type="ECO:0000259" key="1">
    <source>
        <dbReference type="Pfam" id="PF12770"/>
    </source>
</evidence>
<sequence length="167" mass="18062">MNPPSSEAATILLEPEKAVMVGLLRDASILHFAGHGQSDTYDPLKSALLLRDWRETPFTIADLAGFQHVIGSLWEVSDSHCVGVARSVYAELARGGLGSDRAVVRGLRNGVWSVRQSKRQRDDVVSGAAGAAASTRDGHSVSDRAARRKLWYGGDPRVWAAYIHMGP</sequence>
<dbReference type="Pfam" id="PF12770">
    <property type="entry name" value="CHAT"/>
    <property type="match status" value="1"/>
</dbReference>
<reference evidence="3" key="4">
    <citation type="journal article" date="2015" name="G3 (Bethesda)">
        <title>Genome sequences of three phytopathogenic species of the Magnaporthaceae family of fungi.</title>
        <authorList>
            <person name="Okagaki L.H."/>
            <person name="Nunes C.C."/>
            <person name="Sailsbery J."/>
            <person name="Clay B."/>
            <person name="Brown D."/>
            <person name="John T."/>
            <person name="Oh Y."/>
            <person name="Young N."/>
            <person name="Fitzgerald M."/>
            <person name="Haas B.J."/>
            <person name="Zeng Q."/>
            <person name="Young S."/>
            <person name="Adiconis X."/>
            <person name="Fan L."/>
            <person name="Levin J.Z."/>
            <person name="Mitchell T.K."/>
            <person name="Okubara P.A."/>
            <person name="Farman M.L."/>
            <person name="Kohn L.M."/>
            <person name="Birren B."/>
            <person name="Ma L.-J."/>
            <person name="Dean R.A."/>
        </authorList>
    </citation>
    <scope>NUCLEOTIDE SEQUENCE</scope>
    <source>
        <strain evidence="3">R3-111a-1</strain>
    </source>
</reference>
<dbReference type="OrthoDB" id="9991317at2759"/>
<reference evidence="3" key="5">
    <citation type="submission" date="2018-04" db="UniProtKB">
        <authorList>
            <consortium name="EnsemblFungi"/>
        </authorList>
    </citation>
    <scope>IDENTIFICATION</scope>
    <source>
        <strain evidence="3">R3-111a-1</strain>
    </source>
</reference>
<reference evidence="2" key="3">
    <citation type="submission" date="2010-09" db="EMBL/GenBank/DDBJ databases">
        <title>Annotation of Gaeumannomyces graminis var. tritici R3-111a-1.</title>
        <authorList>
            <consortium name="The Broad Institute Genome Sequencing Platform"/>
            <person name="Ma L.-J."/>
            <person name="Dead R."/>
            <person name="Young S.K."/>
            <person name="Zeng Q."/>
            <person name="Gargeya S."/>
            <person name="Fitzgerald M."/>
            <person name="Haas B."/>
            <person name="Abouelleil A."/>
            <person name="Alvarado L."/>
            <person name="Arachchi H.M."/>
            <person name="Berlin A."/>
            <person name="Brown A."/>
            <person name="Chapman S.B."/>
            <person name="Chen Z."/>
            <person name="Dunbar C."/>
            <person name="Freedman E."/>
            <person name="Gearin G."/>
            <person name="Gellesch M."/>
            <person name="Goldberg J."/>
            <person name="Griggs A."/>
            <person name="Gujja S."/>
            <person name="Heiman D."/>
            <person name="Howarth C."/>
            <person name="Larson L."/>
            <person name="Lui A."/>
            <person name="MacDonald P.J.P."/>
            <person name="Mehta T."/>
            <person name="Montmayeur A."/>
            <person name="Murphy C."/>
            <person name="Neiman D."/>
            <person name="Pearson M."/>
            <person name="Priest M."/>
            <person name="Roberts A."/>
            <person name="Saif S."/>
            <person name="Shea T."/>
            <person name="Shenoy N."/>
            <person name="Sisk P."/>
            <person name="Stolte C."/>
            <person name="Sykes S."/>
            <person name="Yandava C."/>
            <person name="Wortman J."/>
            <person name="Nusbaum C."/>
            <person name="Birren B."/>
        </authorList>
    </citation>
    <scope>NUCLEOTIDE SEQUENCE</scope>
    <source>
        <strain evidence="2">R3-111a-1</strain>
    </source>
</reference>
<dbReference type="InterPro" id="IPR024983">
    <property type="entry name" value="CHAT_dom"/>
</dbReference>
<evidence type="ECO:0000313" key="3">
    <source>
        <dbReference type="EnsemblFungi" id="EJT74683"/>
    </source>
</evidence>
<accession>J3P4T5</accession>
<dbReference type="STRING" id="644352.J3P4T5"/>
<protein>
    <recommendedName>
        <fullName evidence="1">CHAT domain-containing protein</fullName>
    </recommendedName>
</protein>
<keyword evidence="4" id="KW-1185">Reference proteome</keyword>
<dbReference type="RefSeq" id="XP_009224627.1">
    <property type="nucleotide sequence ID" value="XM_009226363.1"/>
</dbReference>
<gene>
    <name evidence="3" type="primary">20348979</name>
    <name evidence="2" type="ORF">GGTG_08521</name>
</gene>
<organism evidence="2">
    <name type="scientific">Gaeumannomyces tritici (strain R3-111a-1)</name>
    <name type="common">Wheat and barley take-all root rot fungus</name>
    <name type="synonym">Gaeumannomyces graminis var. tritici</name>
    <dbReference type="NCBI Taxonomy" id="644352"/>
    <lineage>
        <taxon>Eukaryota</taxon>
        <taxon>Fungi</taxon>
        <taxon>Dikarya</taxon>
        <taxon>Ascomycota</taxon>
        <taxon>Pezizomycotina</taxon>
        <taxon>Sordariomycetes</taxon>
        <taxon>Sordariomycetidae</taxon>
        <taxon>Magnaporthales</taxon>
        <taxon>Magnaporthaceae</taxon>
        <taxon>Gaeumannomyces</taxon>
    </lineage>
</organism>